<organism evidence="1 2">
    <name type="scientific">Pseudomonas palleroniana</name>
    <dbReference type="NCBI Taxonomy" id="191390"/>
    <lineage>
        <taxon>Bacteria</taxon>
        <taxon>Pseudomonadati</taxon>
        <taxon>Pseudomonadota</taxon>
        <taxon>Gammaproteobacteria</taxon>
        <taxon>Pseudomonadales</taxon>
        <taxon>Pseudomonadaceae</taxon>
        <taxon>Pseudomonas</taxon>
    </lineage>
</organism>
<evidence type="ECO:0000313" key="2">
    <source>
        <dbReference type="Proteomes" id="UP000199129"/>
    </source>
</evidence>
<reference evidence="1 2" key="1">
    <citation type="submission" date="2016-10" db="EMBL/GenBank/DDBJ databases">
        <authorList>
            <person name="de Groot N.N."/>
        </authorList>
    </citation>
    <scope>NUCLEOTIDE SEQUENCE [LARGE SCALE GENOMIC DNA]</scope>
    <source>
        <strain evidence="1 2">BS3265</strain>
    </source>
</reference>
<sequence length="36" mass="3828">MSPMSMLLAHFAALAATLLGIGSLTWLIASLGRLWL</sequence>
<name>A0A1H5P598_9PSED</name>
<dbReference type="EMBL" id="FNUA01000002">
    <property type="protein sequence ID" value="SEF09162.1"/>
    <property type="molecule type" value="Genomic_DNA"/>
</dbReference>
<accession>A0A1H5P598</accession>
<evidence type="ECO:0000313" key="1">
    <source>
        <dbReference type="EMBL" id="SEF09162.1"/>
    </source>
</evidence>
<dbReference type="Proteomes" id="UP000199129">
    <property type="component" value="Unassembled WGS sequence"/>
</dbReference>
<protein>
    <submittedName>
        <fullName evidence="1">Uncharacterized protein</fullName>
    </submittedName>
</protein>
<dbReference type="AlphaFoldDB" id="A0A1H5P598"/>
<gene>
    <name evidence="1" type="ORF">SAMN04490198_5322</name>
</gene>
<proteinExistence type="predicted"/>